<protein>
    <submittedName>
        <fullName evidence="3">Uncharacterized protein</fullName>
    </submittedName>
</protein>
<evidence type="ECO:0000256" key="1">
    <source>
        <dbReference type="SAM" id="MobiDB-lite"/>
    </source>
</evidence>
<feature type="compositionally biased region" description="Basic residues" evidence="1">
    <location>
        <begin position="1"/>
        <end position="19"/>
    </location>
</feature>
<keyword evidence="2" id="KW-1185">Reference proteome</keyword>
<proteinExistence type="predicted"/>
<dbReference type="Proteomes" id="UP000887565">
    <property type="component" value="Unplaced"/>
</dbReference>
<evidence type="ECO:0000313" key="2">
    <source>
        <dbReference type="Proteomes" id="UP000887565"/>
    </source>
</evidence>
<sequence>ENSHKKSRDHRSRSHKHHDRHEEDRQRDHRREMRNANERKPNPIAFSTIFRSRGPIARSKSKSTAPSLGQK</sequence>
<organism evidence="2 3">
    <name type="scientific">Romanomermis culicivorax</name>
    <name type="common">Nematode worm</name>
    <dbReference type="NCBI Taxonomy" id="13658"/>
    <lineage>
        <taxon>Eukaryota</taxon>
        <taxon>Metazoa</taxon>
        <taxon>Ecdysozoa</taxon>
        <taxon>Nematoda</taxon>
        <taxon>Enoplea</taxon>
        <taxon>Dorylaimia</taxon>
        <taxon>Mermithida</taxon>
        <taxon>Mermithoidea</taxon>
        <taxon>Mermithidae</taxon>
        <taxon>Romanomermis</taxon>
    </lineage>
</organism>
<dbReference type="AlphaFoldDB" id="A0A915KQX9"/>
<evidence type="ECO:0000313" key="3">
    <source>
        <dbReference type="WBParaSite" id="nRc.2.0.1.t41161-RA"/>
    </source>
</evidence>
<feature type="compositionally biased region" description="Basic and acidic residues" evidence="1">
    <location>
        <begin position="20"/>
        <end position="41"/>
    </location>
</feature>
<reference evidence="3" key="1">
    <citation type="submission" date="2022-11" db="UniProtKB">
        <authorList>
            <consortium name="WormBaseParasite"/>
        </authorList>
    </citation>
    <scope>IDENTIFICATION</scope>
</reference>
<feature type="compositionally biased region" description="Polar residues" evidence="1">
    <location>
        <begin position="62"/>
        <end position="71"/>
    </location>
</feature>
<feature type="region of interest" description="Disordered" evidence="1">
    <location>
        <begin position="1"/>
        <end position="71"/>
    </location>
</feature>
<name>A0A915KQX9_ROMCU</name>
<dbReference type="WBParaSite" id="nRc.2.0.1.t41161-RA">
    <property type="protein sequence ID" value="nRc.2.0.1.t41161-RA"/>
    <property type="gene ID" value="nRc.2.0.1.g41161"/>
</dbReference>
<accession>A0A915KQX9</accession>